<proteinExistence type="predicted"/>
<feature type="region of interest" description="Disordered" evidence="1">
    <location>
        <begin position="39"/>
        <end position="77"/>
    </location>
</feature>
<sequence length="149" mass="17697">MKRMWKFLRTILWLAVVAAVVAVGVRTFAYSHEFRQHDAQQQRQQQQQGQSYGREDRHTAQTQAFSHRNETNFRGERGEHHDGFGGVIGFFVGLVLLVGGWKFWKRRVRRRPMRMTVDSYVSEQTFDALDEWEAKTRRELKNQTPKEEQ</sequence>
<evidence type="ECO:0000256" key="2">
    <source>
        <dbReference type="SAM" id="Phobius"/>
    </source>
</evidence>
<keyword evidence="4" id="KW-1185">Reference proteome</keyword>
<organism evidence="3 4">
    <name type="scientific">Tumebacillus amylolyticus</name>
    <dbReference type="NCBI Taxonomy" id="2801339"/>
    <lineage>
        <taxon>Bacteria</taxon>
        <taxon>Bacillati</taxon>
        <taxon>Bacillota</taxon>
        <taxon>Bacilli</taxon>
        <taxon>Bacillales</taxon>
        <taxon>Alicyclobacillaceae</taxon>
        <taxon>Tumebacillus</taxon>
    </lineage>
</organism>
<name>A0ABS1J5X0_9BACL</name>
<keyword evidence="2" id="KW-0472">Membrane</keyword>
<evidence type="ECO:0000313" key="4">
    <source>
        <dbReference type="Proteomes" id="UP000602284"/>
    </source>
</evidence>
<dbReference type="Proteomes" id="UP000602284">
    <property type="component" value="Unassembled WGS sequence"/>
</dbReference>
<feature type="compositionally biased region" description="Low complexity" evidence="1">
    <location>
        <begin position="41"/>
        <end position="50"/>
    </location>
</feature>
<keyword evidence="2" id="KW-1133">Transmembrane helix</keyword>
<evidence type="ECO:0000256" key="1">
    <source>
        <dbReference type="SAM" id="MobiDB-lite"/>
    </source>
</evidence>
<reference evidence="3 4" key="1">
    <citation type="submission" date="2021-01" db="EMBL/GenBank/DDBJ databases">
        <title>Tumebacillus sp. strain ITR2 16S ribosomal RNA gene Genome sequencing and assembly.</title>
        <authorList>
            <person name="Kang M."/>
        </authorList>
    </citation>
    <scope>NUCLEOTIDE SEQUENCE [LARGE SCALE GENOMIC DNA]</scope>
    <source>
        <strain evidence="3 4">ITR2</strain>
    </source>
</reference>
<accession>A0ABS1J5X0</accession>
<keyword evidence="2" id="KW-0812">Transmembrane</keyword>
<feature type="transmembrane region" description="Helical" evidence="2">
    <location>
        <begin position="83"/>
        <end position="104"/>
    </location>
</feature>
<gene>
    <name evidence="3" type="ORF">JJB07_03350</name>
</gene>
<dbReference type="EMBL" id="JAEQNB010000001">
    <property type="protein sequence ID" value="MBL0385677.1"/>
    <property type="molecule type" value="Genomic_DNA"/>
</dbReference>
<protein>
    <submittedName>
        <fullName evidence="3">Uncharacterized protein</fullName>
    </submittedName>
</protein>
<feature type="compositionally biased region" description="Basic and acidic residues" evidence="1">
    <location>
        <begin position="67"/>
        <end position="77"/>
    </location>
</feature>
<dbReference type="RefSeq" id="WP_201631099.1">
    <property type="nucleotide sequence ID" value="NZ_JAEQNB010000001.1"/>
</dbReference>
<comment type="caution">
    <text evidence="3">The sequence shown here is derived from an EMBL/GenBank/DDBJ whole genome shotgun (WGS) entry which is preliminary data.</text>
</comment>
<evidence type="ECO:0000313" key="3">
    <source>
        <dbReference type="EMBL" id="MBL0385677.1"/>
    </source>
</evidence>